<evidence type="ECO:0000313" key="2">
    <source>
        <dbReference type="Proteomes" id="UP000295411"/>
    </source>
</evidence>
<dbReference type="OrthoDB" id="5192896at2"/>
<evidence type="ECO:0000313" key="1">
    <source>
        <dbReference type="EMBL" id="TDK26588.1"/>
    </source>
</evidence>
<name>A0A4R5TZB6_9MICC</name>
<protein>
    <recommendedName>
        <fullName evidence="3">GIY-YIG nuclease family protein</fullName>
    </recommendedName>
</protein>
<evidence type="ECO:0008006" key="3">
    <source>
        <dbReference type="Google" id="ProtNLM"/>
    </source>
</evidence>
<comment type="caution">
    <text evidence="1">The sequence shown here is derived from an EMBL/GenBank/DDBJ whole genome shotgun (WGS) entry which is preliminary data.</text>
</comment>
<sequence length="138" mass="15480">MSGLVPGRRLSSRDLALFPMAAGKWLECAHLDGESVLTSRALLRVQVGIYLVTDAQDRILWLGQALRSQGTAGRMREHLRHPSRLQSFRTVRILALDDFTPPECINSIEGKAADLLRLRGTLGPRRWPTADRWPELAI</sequence>
<reference evidence="1 2" key="1">
    <citation type="submission" date="2019-03" db="EMBL/GenBank/DDBJ databases">
        <title>Arthrobacter sp. nov., an bacterium isolated from biocrust in Mu Us Desert.</title>
        <authorList>
            <person name="Lixiong L."/>
        </authorList>
    </citation>
    <scope>NUCLEOTIDE SEQUENCE [LARGE SCALE GENOMIC DNA]</scope>
    <source>
        <strain evidence="1 2">SLN-3</strain>
    </source>
</reference>
<accession>A0A4R5TZB6</accession>
<proteinExistence type="predicted"/>
<dbReference type="AlphaFoldDB" id="A0A4R5TZB6"/>
<organism evidence="1 2">
    <name type="scientific">Arthrobacter crusticola</name>
    <dbReference type="NCBI Taxonomy" id="2547960"/>
    <lineage>
        <taxon>Bacteria</taxon>
        <taxon>Bacillati</taxon>
        <taxon>Actinomycetota</taxon>
        <taxon>Actinomycetes</taxon>
        <taxon>Micrococcales</taxon>
        <taxon>Micrococcaceae</taxon>
        <taxon>Arthrobacter</taxon>
    </lineage>
</organism>
<dbReference type="EMBL" id="SMTK01000002">
    <property type="protein sequence ID" value="TDK26588.1"/>
    <property type="molecule type" value="Genomic_DNA"/>
</dbReference>
<keyword evidence="2" id="KW-1185">Reference proteome</keyword>
<dbReference type="RefSeq" id="WP_133402948.1">
    <property type="nucleotide sequence ID" value="NZ_SMTK01000002.1"/>
</dbReference>
<gene>
    <name evidence="1" type="ORF">E2F48_05205</name>
</gene>
<dbReference type="Proteomes" id="UP000295411">
    <property type="component" value="Unassembled WGS sequence"/>
</dbReference>